<dbReference type="PANTHER" id="PTHR33221:SF4">
    <property type="entry name" value="HTH-TYPE TRANSCRIPTIONAL REPRESSOR NSRR"/>
    <property type="match status" value="1"/>
</dbReference>
<dbReference type="Pfam" id="PF02082">
    <property type="entry name" value="Rrf2"/>
    <property type="match status" value="1"/>
</dbReference>
<dbReference type="PROSITE" id="PS01332">
    <property type="entry name" value="HTH_RRF2_1"/>
    <property type="match status" value="1"/>
</dbReference>
<dbReference type="InterPro" id="IPR036390">
    <property type="entry name" value="WH_DNA-bd_sf"/>
</dbReference>
<evidence type="ECO:0000313" key="2">
    <source>
        <dbReference type="EMBL" id="AMU90896.1"/>
    </source>
</evidence>
<keyword evidence="1" id="KW-0238">DNA-binding</keyword>
<dbReference type="SUPFAM" id="SSF46785">
    <property type="entry name" value="Winged helix' DNA-binding domain"/>
    <property type="match status" value="1"/>
</dbReference>
<dbReference type="EMBL" id="CP013344">
    <property type="protein sequence ID" value="AMU90896.1"/>
    <property type="molecule type" value="Genomic_DNA"/>
</dbReference>
<dbReference type="PROSITE" id="PS51197">
    <property type="entry name" value="HTH_RRF2_2"/>
    <property type="match status" value="1"/>
</dbReference>
<keyword evidence="3" id="KW-1185">Reference proteome</keyword>
<evidence type="ECO:0000256" key="1">
    <source>
        <dbReference type="ARBA" id="ARBA00023125"/>
    </source>
</evidence>
<gene>
    <name evidence="2" type="ORF">ATM17_17895</name>
</gene>
<accession>A0AAC8Z323</accession>
<dbReference type="KEGG" id="smaz:LH19_17325"/>
<dbReference type="GO" id="GO:0005829">
    <property type="term" value="C:cytosol"/>
    <property type="evidence" value="ECO:0007669"/>
    <property type="project" value="TreeGrafter"/>
</dbReference>
<reference evidence="2 3" key="2">
    <citation type="journal article" date="2016" name="Genome Announc.">
        <title>Complete Genome Sequence of Sphingopyxis macrogoltabida Strain 203N (NBRC 111659), a Polyethylene Glycol Degrader.</title>
        <authorList>
            <person name="Ohtsubo Y."/>
            <person name="Nonoyama S."/>
            <person name="Nagata Y."/>
            <person name="Numata M."/>
            <person name="Tsuchikane K."/>
            <person name="Hosoyama A."/>
            <person name="Yamazoe A."/>
            <person name="Tsuda M."/>
            <person name="Fujita N."/>
            <person name="Kawai F."/>
        </authorList>
    </citation>
    <scope>NUCLEOTIDE SEQUENCE [LARGE SCALE GENOMIC DNA]</scope>
    <source>
        <strain evidence="2 3">203N</strain>
    </source>
</reference>
<dbReference type="NCBIfam" id="TIGR00738">
    <property type="entry name" value="rrf2_super"/>
    <property type="match status" value="1"/>
</dbReference>
<protein>
    <submittedName>
        <fullName evidence="2">Rrf2 family transcriptional regulator</fullName>
    </submittedName>
</protein>
<dbReference type="InterPro" id="IPR036388">
    <property type="entry name" value="WH-like_DNA-bd_sf"/>
</dbReference>
<dbReference type="PANTHER" id="PTHR33221">
    <property type="entry name" value="WINGED HELIX-TURN-HELIX TRANSCRIPTIONAL REGULATOR, RRF2 FAMILY"/>
    <property type="match status" value="1"/>
</dbReference>
<dbReference type="GO" id="GO:0003677">
    <property type="term" value="F:DNA binding"/>
    <property type="evidence" value="ECO:0007669"/>
    <property type="project" value="UniProtKB-KW"/>
</dbReference>
<dbReference type="InterPro" id="IPR000944">
    <property type="entry name" value="Tscrpt_reg_Rrf2"/>
</dbReference>
<reference evidence="3" key="1">
    <citation type="submission" date="2015-11" db="EMBL/GenBank/DDBJ databases">
        <title>Complete genome sequence of a polyethylene-glycol degrader Sphingopyxis macrogoltabida 203N (NBRC 111659).</title>
        <authorList>
            <person name="Yoshiyuki O."/>
            <person name="Shouta N."/>
            <person name="Nagata Y."/>
            <person name="Numata M."/>
            <person name="Tsuchikane K."/>
            <person name="Hosoyama A."/>
            <person name="Yamazoe A."/>
            <person name="Tsuda M."/>
            <person name="Fujita N."/>
            <person name="Kawai F."/>
        </authorList>
    </citation>
    <scope>NUCLEOTIDE SEQUENCE [LARGE SCALE GENOMIC DNA]</scope>
    <source>
        <strain evidence="3">203N</strain>
    </source>
</reference>
<proteinExistence type="predicted"/>
<dbReference type="RefSeq" id="WP_054730526.1">
    <property type="nucleotide sequence ID" value="NZ_CP009429.1"/>
</dbReference>
<evidence type="ECO:0000313" key="3">
    <source>
        <dbReference type="Proteomes" id="UP000076088"/>
    </source>
</evidence>
<organism evidence="2 3">
    <name type="scientific">Sphingopyxis macrogoltabida</name>
    <name type="common">Sphingomonas macrogoltabidus</name>
    <dbReference type="NCBI Taxonomy" id="33050"/>
    <lineage>
        <taxon>Bacteria</taxon>
        <taxon>Pseudomonadati</taxon>
        <taxon>Pseudomonadota</taxon>
        <taxon>Alphaproteobacteria</taxon>
        <taxon>Sphingomonadales</taxon>
        <taxon>Sphingomonadaceae</taxon>
        <taxon>Sphingopyxis</taxon>
    </lineage>
</organism>
<dbReference type="Gene3D" id="1.10.10.10">
    <property type="entry name" value="Winged helix-like DNA-binding domain superfamily/Winged helix DNA-binding domain"/>
    <property type="match status" value="1"/>
</dbReference>
<dbReference type="InterPro" id="IPR030489">
    <property type="entry name" value="TR_Rrf2-type_CS"/>
</dbReference>
<sequence>MRLTRYTDYAMRVLLYVGAQDSERLSPISEISRAYGISQNHLMKVVNDLVNAGYLESVRGRFGGVRLARPAAEINVGAVVRHTEEGFDLVDCGSCIIAPACGLTGALAEALAAFMRVLDGYSLADLLRKRQAFAALFGIEDSAPAD</sequence>
<dbReference type="GO" id="GO:0003700">
    <property type="term" value="F:DNA-binding transcription factor activity"/>
    <property type="evidence" value="ECO:0007669"/>
    <property type="project" value="TreeGrafter"/>
</dbReference>
<dbReference type="Proteomes" id="UP000076088">
    <property type="component" value="Chromosome"/>
</dbReference>
<dbReference type="AlphaFoldDB" id="A0AAC8Z323"/>
<name>A0AAC8Z323_SPHMC</name>